<feature type="domain" description="Pyrrolo-quinoline quinone repeat" evidence="2">
    <location>
        <begin position="90"/>
        <end position="337"/>
    </location>
</feature>
<evidence type="ECO:0000313" key="3">
    <source>
        <dbReference type="EMBL" id="QDU59330.1"/>
    </source>
</evidence>
<dbReference type="Gene3D" id="2.60.40.10">
    <property type="entry name" value="Immunoglobulins"/>
    <property type="match status" value="1"/>
</dbReference>
<dbReference type="PANTHER" id="PTHR34512">
    <property type="entry name" value="CELL SURFACE PROTEIN"/>
    <property type="match status" value="1"/>
</dbReference>
<keyword evidence="3" id="KW-0858">Xylan degradation</keyword>
<keyword evidence="3" id="KW-0119">Carbohydrate metabolism</keyword>
<organism evidence="3 4">
    <name type="scientific">Kolteria novifilia</name>
    <dbReference type="NCBI Taxonomy" id="2527975"/>
    <lineage>
        <taxon>Bacteria</taxon>
        <taxon>Pseudomonadati</taxon>
        <taxon>Planctomycetota</taxon>
        <taxon>Planctomycetia</taxon>
        <taxon>Kolteriales</taxon>
        <taxon>Kolteriaceae</taxon>
        <taxon>Kolteria</taxon>
    </lineage>
</organism>
<dbReference type="SUPFAM" id="SSF81296">
    <property type="entry name" value="E set domains"/>
    <property type="match status" value="1"/>
</dbReference>
<dbReference type="PANTHER" id="PTHR34512:SF30">
    <property type="entry name" value="OUTER MEMBRANE PROTEIN ASSEMBLY FACTOR BAMB"/>
    <property type="match status" value="1"/>
</dbReference>
<dbReference type="Gene3D" id="3.40.50.1820">
    <property type="entry name" value="alpha/beta hydrolase"/>
    <property type="match status" value="1"/>
</dbReference>
<dbReference type="GO" id="GO:0031176">
    <property type="term" value="F:endo-1,4-beta-xylanase activity"/>
    <property type="evidence" value="ECO:0007669"/>
    <property type="project" value="UniProtKB-EC"/>
</dbReference>
<dbReference type="InterPro" id="IPR015943">
    <property type="entry name" value="WD40/YVTN_repeat-like_dom_sf"/>
</dbReference>
<feature type="signal peptide" evidence="1">
    <location>
        <begin position="1"/>
        <end position="22"/>
    </location>
</feature>
<dbReference type="InterPro" id="IPR018391">
    <property type="entry name" value="PQQ_b-propeller_rpt"/>
</dbReference>
<dbReference type="Gene3D" id="2.130.10.10">
    <property type="entry name" value="YVTN repeat-like/Quinoprotein amine dehydrogenase"/>
    <property type="match status" value="1"/>
</dbReference>
<dbReference type="InterPro" id="IPR014756">
    <property type="entry name" value="Ig_E-set"/>
</dbReference>
<dbReference type="Pfam" id="PF13360">
    <property type="entry name" value="PQQ_2"/>
    <property type="match status" value="1"/>
</dbReference>
<keyword evidence="3" id="KW-0326">Glycosidase</keyword>
<accession>A0A518AXC4</accession>
<keyword evidence="4" id="KW-1185">Reference proteome</keyword>
<protein>
    <submittedName>
        <fullName evidence="3">Endo-1,4-beta-xylanase Z</fullName>
        <ecNumber evidence="3">3.2.1.8</ecNumber>
    </submittedName>
</protein>
<dbReference type="InterPro" id="IPR000801">
    <property type="entry name" value="Esterase-like"/>
</dbReference>
<keyword evidence="1" id="KW-0732">Signal</keyword>
<dbReference type="InterPro" id="IPR029058">
    <property type="entry name" value="AB_hydrolase_fold"/>
</dbReference>
<dbReference type="KEGG" id="knv:Pan216_01580"/>
<proteinExistence type="predicted"/>
<evidence type="ECO:0000313" key="4">
    <source>
        <dbReference type="Proteomes" id="UP000317093"/>
    </source>
</evidence>
<gene>
    <name evidence="3" type="primary">xynZ_1</name>
    <name evidence="3" type="ORF">Pan216_01580</name>
</gene>
<dbReference type="Proteomes" id="UP000317093">
    <property type="component" value="Chromosome"/>
</dbReference>
<reference evidence="3 4" key="1">
    <citation type="submission" date="2019-02" db="EMBL/GenBank/DDBJ databases">
        <title>Deep-cultivation of Planctomycetes and their phenomic and genomic characterization uncovers novel biology.</title>
        <authorList>
            <person name="Wiegand S."/>
            <person name="Jogler M."/>
            <person name="Boedeker C."/>
            <person name="Pinto D."/>
            <person name="Vollmers J."/>
            <person name="Rivas-Marin E."/>
            <person name="Kohn T."/>
            <person name="Peeters S.H."/>
            <person name="Heuer A."/>
            <person name="Rast P."/>
            <person name="Oberbeckmann S."/>
            <person name="Bunk B."/>
            <person name="Jeske O."/>
            <person name="Meyerdierks A."/>
            <person name="Storesund J.E."/>
            <person name="Kallscheuer N."/>
            <person name="Luecker S."/>
            <person name="Lage O.M."/>
            <person name="Pohl T."/>
            <person name="Merkel B.J."/>
            <person name="Hornburger P."/>
            <person name="Mueller R.-W."/>
            <person name="Bruemmer F."/>
            <person name="Labrenz M."/>
            <person name="Spormann A.M."/>
            <person name="Op den Camp H."/>
            <person name="Overmann J."/>
            <person name="Amann R."/>
            <person name="Jetten M.S.M."/>
            <person name="Mascher T."/>
            <person name="Medema M.H."/>
            <person name="Devos D.P."/>
            <person name="Kaster A.-K."/>
            <person name="Ovreas L."/>
            <person name="Rohde M."/>
            <person name="Galperin M.Y."/>
            <person name="Jogler C."/>
        </authorList>
    </citation>
    <scope>NUCLEOTIDE SEQUENCE [LARGE SCALE GENOMIC DNA]</scope>
    <source>
        <strain evidence="3 4">Pan216</strain>
    </source>
</reference>
<dbReference type="EMBL" id="CP036279">
    <property type="protein sequence ID" value="QDU59330.1"/>
    <property type="molecule type" value="Genomic_DNA"/>
</dbReference>
<evidence type="ECO:0000259" key="2">
    <source>
        <dbReference type="Pfam" id="PF13360"/>
    </source>
</evidence>
<dbReference type="EC" id="3.2.1.8" evidence="3"/>
<dbReference type="SUPFAM" id="SSF53474">
    <property type="entry name" value="alpha/beta-Hydrolases"/>
    <property type="match status" value="1"/>
</dbReference>
<dbReference type="AlphaFoldDB" id="A0A518AXC4"/>
<dbReference type="RefSeq" id="WP_419193117.1">
    <property type="nucleotide sequence ID" value="NZ_CP036279.1"/>
</dbReference>
<sequence length="808" mass="88602" precursor="true">MGRSLALLAVLLVGPFLGTAAAAAPEGDWPGFRGPNVDGHASGLGLLSRTGSVKLAPRWKKELGSGCSGVAVAGNKAVTCFADGESDVAICLDTKTGKELWRHRLGKMYPGHDGSFDGPIATPLLADGLAICLGPYGRLVALKLDDGSVAWEHDLQKDYEAPLPFYGFGTSPILVDDLVLVELGPPAKLLHAFDLTTGKLRWKAGDDAGTYQSPVEVTIDGKRQLLVAGNTKLLGIDPTNGKILWETAHGGMGARGAFSLIPVPTGDAKIFLAHDDNKSKLVSISSRHPDSEPATLWENRNIRNSYNVPVALDGKLYAFSSRFLTCVDAETGKALWKSREPGDGFLSLADGHLVIATKRGSLHLAKASPEGYEELAGTQVFDDLVWCHPSVAGDAIYLRGNGEVARVDIVPAERSKPYRIAEEQSVGPKFDAFLKRLAKAEDKEAVVTAFLESQADFPIVDGNIAHFVYRSPSEDVAVGSDLFGSRQERKMIRVPGTDLFYYATELPPDQRANYIFVENFQEKLDPLNKRTASNWNLRPEMEMNFFQMGEPHTMSWFAMPKWKGRDDTKEQGRKLLGSVVERSLESEAMKETIPLRIYLPPGYEGAKDRYPVAYFHDGIVAERYGQIIGLADLLIAEKKLPPFILVSIQRGFQPLMGAAGYERMFANELIPLIDGDYRTIDDRDARLSVGAGNGGFLSLWGGLAAREKVGKIGCQSLYLFDMLQPVIFGLLKKDNREPLTVYLEWGRYDFTNPDENWDLGEVAAKFATIFKEHGIKVLGGQVNDTSDWPSWRHRTGTMFEALLPKPGK</sequence>
<dbReference type="GO" id="GO:0045493">
    <property type="term" value="P:xylan catabolic process"/>
    <property type="evidence" value="ECO:0007669"/>
    <property type="project" value="UniProtKB-KW"/>
</dbReference>
<keyword evidence="3" id="KW-0624">Polysaccharide degradation</keyword>
<dbReference type="InterPro" id="IPR011047">
    <property type="entry name" value="Quinoprotein_ADH-like_sf"/>
</dbReference>
<dbReference type="SMART" id="SM00564">
    <property type="entry name" value="PQQ"/>
    <property type="match status" value="5"/>
</dbReference>
<dbReference type="Pfam" id="PF00756">
    <property type="entry name" value="Esterase"/>
    <property type="match status" value="1"/>
</dbReference>
<name>A0A518AXC4_9BACT</name>
<feature type="chain" id="PRO_5021849302" evidence="1">
    <location>
        <begin position="23"/>
        <end position="808"/>
    </location>
</feature>
<dbReference type="InterPro" id="IPR002372">
    <property type="entry name" value="PQQ_rpt_dom"/>
</dbReference>
<dbReference type="SUPFAM" id="SSF50998">
    <property type="entry name" value="Quinoprotein alcohol dehydrogenase-like"/>
    <property type="match status" value="1"/>
</dbReference>
<dbReference type="InterPro" id="IPR013783">
    <property type="entry name" value="Ig-like_fold"/>
</dbReference>
<evidence type="ECO:0000256" key="1">
    <source>
        <dbReference type="SAM" id="SignalP"/>
    </source>
</evidence>
<keyword evidence="3" id="KW-0378">Hydrolase</keyword>